<gene>
    <name evidence="14" type="ORF">HK100_003595</name>
</gene>
<evidence type="ECO:0000256" key="8">
    <source>
        <dbReference type="ARBA" id="ARBA00022741"/>
    </source>
</evidence>
<dbReference type="Pfam" id="PF02434">
    <property type="entry name" value="Fringe"/>
    <property type="match status" value="1"/>
</dbReference>
<dbReference type="InterPro" id="IPR026050">
    <property type="entry name" value="C1GALT1/C1GALT1_chp1"/>
</dbReference>
<keyword evidence="15" id="KW-1185">Reference proteome</keyword>
<dbReference type="EC" id="2.4.1.122" evidence="4"/>
<evidence type="ECO:0000313" key="14">
    <source>
        <dbReference type="EMBL" id="KAJ3134386.1"/>
    </source>
</evidence>
<keyword evidence="9" id="KW-0735">Signal-anchor</keyword>
<dbReference type="GO" id="GO:0016020">
    <property type="term" value="C:membrane"/>
    <property type="evidence" value="ECO:0007669"/>
    <property type="project" value="UniProtKB-SubCell"/>
</dbReference>
<dbReference type="InterPro" id="IPR003378">
    <property type="entry name" value="Fringe-like_glycosylTrfase"/>
</dbReference>
<proteinExistence type="inferred from homology"/>
<dbReference type="PANTHER" id="PTHR23033">
    <property type="entry name" value="BETA1,3-GALACTOSYLTRANSFERASE"/>
    <property type="match status" value="1"/>
</dbReference>
<dbReference type="AlphaFoldDB" id="A0AAD5TCN2"/>
<evidence type="ECO:0000256" key="2">
    <source>
        <dbReference type="ARBA" id="ARBA00004922"/>
    </source>
</evidence>
<feature type="compositionally biased region" description="Basic residues" evidence="12">
    <location>
        <begin position="85"/>
        <end position="95"/>
    </location>
</feature>
<dbReference type="SUPFAM" id="SSF53448">
    <property type="entry name" value="Nucleotide-diphospho-sugar transferases"/>
    <property type="match status" value="1"/>
</dbReference>
<comment type="similarity">
    <text evidence="3">Belongs to the glycosyltransferase 31 family. Beta3-Gal-T subfamily.</text>
</comment>
<feature type="region of interest" description="Disordered" evidence="12">
    <location>
        <begin position="81"/>
        <end position="101"/>
    </location>
</feature>
<evidence type="ECO:0000256" key="5">
    <source>
        <dbReference type="ARBA" id="ARBA00022676"/>
    </source>
</evidence>
<sequence>MTVLVAAPSILVSTVGSKQAQRKIRNIKHPRLAIALKTGNQTISRAELGIATFLKDYPHLVIVSDNEATLANRRVIDVVSESPNSKRKSMSKARRKDPGTESTEEILLAGHQLDMQGWYVVNDQHSPRYKFSLNFLSRAMDSHKFLPGLRVLFLTYPNSDWYLMIDDDAYVFLDSLIPYLNYWNSAKPLYLGSPNQFSGCDGVKNFGDGPLFAHGGSGILISRPAIERMLKIVDSCVKKYQGCWAGDVRLGLCMRDAGIPLTHLPDGFHGNPPDSRFNFDQDACVTPKVLHKLLPKQNSLNIAR</sequence>
<evidence type="ECO:0000256" key="7">
    <source>
        <dbReference type="ARBA" id="ARBA00022692"/>
    </source>
</evidence>
<dbReference type="Gene3D" id="3.90.550.50">
    <property type="match status" value="1"/>
</dbReference>
<keyword evidence="8" id="KW-0547">Nucleotide-binding</keyword>
<evidence type="ECO:0000256" key="6">
    <source>
        <dbReference type="ARBA" id="ARBA00022679"/>
    </source>
</evidence>
<evidence type="ECO:0000313" key="15">
    <source>
        <dbReference type="Proteomes" id="UP001211907"/>
    </source>
</evidence>
<organism evidence="14 15">
    <name type="scientific">Physocladia obscura</name>
    <dbReference type="NCBI Taxonomy" id="109957"/>
    <lineage>
        <taxon>Eukaryota</taxon>
        <taxon>Fungi</taxon>
        <taxon>Fungi incertae sedis</taxon>
        <taxon>Chytridiomycota</taxon>
        <taxon>Chytridiomycota incertae sedis</taxon>
        <taxon>Chytridiomycetes</taxon>
        <taxon>Chytridiales</taxon>
        <taxon>Chytriomycetaceae</taxon>
        <taxon>Physocladia</taxon>
    </lineage>
</organism>
<protein>
    <recommendedName>
        <fullName evidence="4">N-acetylgalactosaminide beta-1,3-galactosyltransferase</fullName>
        <ecNumber evidence="4">2.4.1.122</ecNumber>
    </recommendedName>
</protein>
<dbReference type="GO" id="GO:0000166">
    <property type="term" value="F:nucleotide binding"/>
    <property type="evidence" value="ECO:0007669"/>
    <property type="project" value="UniProtKB-KW"/>
</dbReference>
<evidence type="ECO:0000259" key="13">
    <source>
        <dbReference type="Pfam" id="PF02434"/>
    </source>
</evidence>
<dbReference type="GO" id="GO:0016263">
    <property type="term" value="F:glycoprotein-N-acetylgalactosamine 3-beta-galactosyltransferase activity"/>
    <property type="evidence" value="ECO:0007669"/>
    <property type="project" value="UniProtKB-EC"/>
</dbReference>
<evidence type="ECO:0000256" key="11">
    <source>
        <dbReference type="ARBA" id="ARBA00023136"/>
    </source>
</evidence>
<dbReference type="PANTHER" id="PTHR23033:SF47">
    <property type="entry name" value="APPLE DOMAIN-CONTAINING PROTEIN-RELATED"/>
    <property type="match status" value="1"/>
</dbReference>
<evidence type="ECO:0000256" key="12">
    <source>
        <dbReference type="SAM" id="MobiDB-lite"/>
    </source>
</evidence>
<comment type="caution">
    <text evidence="14">The sequence shown here is derived from an EMBL/GenBank/DDBJ whole genome shotgun (WGS) entry which is preliminary data.</text>
</comment>
<keyword evidence="6" id="KW-0808">Transferase</keyword>
<accession>A0AAD5TCN2</accession>
<comment type="pathway">
    <text evidence="2">Protein modification; protein glycosylation.</text>
</comment>
<evidence type="ECO:0000256" key="3">
    <source>
        <dbReference type="ARBA" id="ARBA00006462"/>
    </source>
</evidence>
<dbReference type="Proteomes" id="UP001211907">
    <property type="component" value="Unassembled WGS sequence"/>
</dbReference>
<evidence type="ECO:0000256" key="1">
    <source>
        <dbReference type="ARBA" id="ARBA00004606"/>
    </source>
</evidence>
<dbReference type="InterPro" id="IPR029044">
    <property type="entry name" value="Nucleotide-diphossugar_trans"/>
</dbReference>
<evidence type="ECO:0000256" key="4">
    <source>
        <dbReference type="ARBA" id="ARBA00012557"/>
    </source>
</evidence>
<feature type="domain" description="Fringe-like glycosyltransferase" evidence="13">
    <location>
        <begin position="158"/>
        <end position="270"/>
    </location>
</feature>
<name>A0AAD5TCN2_9FUNG</name>
<reference evidence="14" key="1">
    <citation type="submission" date="2020-05" db="EMBL/GenBank/DDBJ databases">
        <title>Phylogenomic resolution of chytrid fungi.</title>
        <authorList>
            <person name="Stajich J.E."/>
            <person name="Amses K."/>
            <person name="Simmons R."/>
            <person name="Seto K."/>
            <person name="Myers J."/>
            <person name="Bonds A."/>
            <person name="Quandt C.A."/>
            <person name="Barry K."/>
            <person name="Liu P."/>
            <person name="Grigoriev I."/>
            <person name="Longcore J.E."/>
            <person name="James T.Y."/>
        </authorList>
    </citation>
    <scope>NUCLEOTIDE SEQUENCE</scope>
    <source>
        <strain evidence="14">JEL0513</strain>
    </source>
</reference>
<dbReference type="EMBL" id="JADGJH010000191">
    <property type="protein sequence ID" value="KAJ3134386.1"/>
    <property type="molecule type" value="Genomic_DNA"/>
</dbReference>
<keyword evidence="11" id="KW-0472">Membrane</keyword>
<keyword evidence="10" id="KW-1133">Transmembrane helix</keyword>
<evidence type="ECO:0000256" key="9">
    <source>
        <dbReference type="ARBA" id="ARBA00022968"/>
    </source>
</evidence>
<evidence type="ECO:0000256" key="10">
    <source>
        <dbReference type="ARBA" id="ARBA00022989"/>
    </source>
</evidence>
<comment type="subcellular location">
    <subcellularLocation>
        <location evidence="1">Membrane</location>
        <topology evidence="1">Single-pass type II membrane protein</topology>
    </subcellularLocation>
</comment>
<keyword evidence="7" id="KW-0812">Transmembrane</keyword>
<keyword evidence="5" id="KW-0328">Glycosyltransferase</keyword>